<dbReference type="SUPFAM" id="SSF51219">
    <property type="entry name" value="TRAP-like"/>
    <property type="match status" value="1"/>
</dbReference>
<sequence length="255" mass="27202">MSQMFDVIESIQGAAARFEILRYKPLQVASLYSAQKAGSRLHQVRVVLQNGSVITEAGALSFAKGHITADNNVGGGKGAAGLLKNIASSMLTQESTFKPSYTGSGEVYLEPSFDHFLLYQLNNEEIIVDKGMFVACESSVSVGVAAQKSISAALKGGEGLFQTSLKGYGLVVLQSPVPAHEIMKLQLNNERLQVDGNFAILRNGNISFTVERSAKSIVGSMTSGEGYLQTFTGTGSVWVAPTFPIYHPPVVPPRA</sequence>
<gene>
    <name evidence="1" type="ORF">GSM42_09435</name>
</gene>
<protein>
    <submittedName>
        <fullName evidence="1">AIM24 family protein</fullName>
    </submittedName>
</protein>
<name>A0A6I4VZQ7_9BACL</name>
<organism evidence="1 2">
    <name type="scientific">Shimazuella alba</name>
    <dbReference type="NCBI Taxonomy" id="2690964"/>
    <lineage>
        <taxon>Bacteria</taxon>
        <taxon>Bacillati</taxon>
        <taxon>Bacillota</taxon>
        <taxon>Bacilli</taxon>
        <taxon>Bacillales</taxon>
        <taxon>Thermoactinomycetaceae</taxon>
        <taxon>Shimazuella</taxon>
    </lineage>
</organism>
<dbReference type="RefSeq" id="WP_160801289.1">
    <property type="nucleotide sequence ID" value="NZ_WUUL01000005.1"/>
</dbReference>
<dbReference type="Gene3D" id="3.60.160.10">
    <property type="entry name" value="Mitochondrial biogenesis AIM24"/>
    <property type="match status" value="1"/>
</dbReference>
<reference evidence="1 2" key="1">
    <citation type="submission" date="2019-12" db="EMBL/GenBank/DDBJ databases">
        <title>Whole-genome analyses of novel actinobacteria.</title>
        <authorList>
            <person name="Sahin N."/>
            <person name="Saygin H."/>
        </authorList>
    </citation>
    <scope>NUCLEOTIDE SEQUENCE [LARGE SCALE GENOMIC DNA]</scope>
    <source>
        <strain evidence="1 2">KC615</strain>
    </source>
</reference>
<keyword evidence="2" id="KW-1185">Reference proteome</keyword>
<dbReference type="InterPro" id="IPR002838">
    <property type="entry name" value="AIM24"/>
</dbReference>
<dbReference type="EMBL" id="WUUL01000005">
    <property type="protein sequence ID" value="MXQ53934.1"/>
    <property type="molecule type" value="Genomic_DNA"/>
</dbReference>
<dbReference type="AlphaFoldDB" id="A0A6I4VZQ7"/>
<dbReference type="PANTHER" id="PTHR38074:SF1">
    <property type="entry name" value="ALTERED INHERITANCE OF MITOCHONDRIA PROTEIN 24, MITOCHONDRIAL"/>
    <property type="match status" value="1"/>
</dbReference>
<dbReference type="Proteomes" id="UP000430692">
    <property type="component" value="Unassembled WGS sequence"/>
</dbReference>
<comment type="caution">
    <text evidence="1">The sequence shown here is derived from an EMBL/GenBank/DDBJ whole genome shotgun (WGS) entry which is preliminary data.</text>
</comment>
<dbReference type="InterPro" id="IPR036983">
    <property type="entry name" value="AIM24_sf"/>
</dbReference>
<evidence type="ECO:0000313" key="1">
    <source>
        <dbReference type="EMBL" id="MXQ53934.1"/>
    </source>
</evidence>
<dbReference type="PANTHER" id="PTHR38074">
    <property type="entry name" value="ALTERED INHERITANCE OF MITOCHONDRIA PROTEIN 24, MITOCHONDRIAL"/>
    <property type="match status" value="1"/>
</dbReference>
<accession>A0A6I4VZQ7</accession>
<dbReference type="InterPro" id="IPR016031">
    <property type="entry name" value="Trp_RNA-bd_attenuator-like_dom"/>
</dbReference>
<proteinExistence type="predicted"/>
<evidence type="ECO:0000313" key="2">
    <source>
        <dbReference type="Proteomes" id="UP000430692"/>
    </source>
</evidence>
<dbReference type="Pfam" id="PF01987">
    <property type="entry name" value="AIM24"/>
    <property type="match status" value="1"/>
</dbReference>